<name>A0AA41QZT9_9BACT</name>
<proteinExistence type="predicted"/>
<evidence type="ECO:0000313" key="1">
    <source>
        <dbReference type="EMBL" id="MCJ8499354.1"/>
    </source>
</evidence>
<gene>
    <name evidence="1" type="ORF">MRX98_02115</name>
</gene>
<evidence type="ECO:0000313" key="2">
    <source>
        <dbReference type="Proteomes" id="UP001165427"/>
    </source>
</evidence>
<dbReference type="Proteomes" id="UP001165427">
    <property type="component" value="Unassembled WGS sequence"/>
</dbReference>
<protein>
    <submittedName>
        <fullName evidence="1">Uncharacterized protein</fullName>
    </submittedName>
</protein>
<dbReference type="AlphaFoldDB" id="A0AA41QZT9"/>
<organism evidence="1 2">
    <name type="scientific">Desulfatitalea alkaliphila</name>
    <dbReference type="NCBI Taxonomy" id="2929485"/>
    <lineage>
        <taxon>Bacteria</taxon>
        <taxon>Pseudomonadati</taxon>
        <taxon>Thermodesulfobacteriota</taxon>
        <taxon>Desulfobacteria</taxon>
        <taxon>Desulfobacterales</taxon>
        <taxon>Desulfosarcinaceae</taxon>
        <taxon>Desulfatitalea</taxon>
    </lineage>
</organism>
<sequence length="186" mass="20520">MDHMPHARRWLGAILLLIIGLPVGCAKPPIVAPNRPEPVPAREWMYQESGAHINEAGPVFYGIGMAAGVRNTTLLRAAADNEARTEMGRILRAYINALGTEAGLDSEVNGDAQLLGTLSRNALQRARIVDHWRDDSDGNFKALCHLELAQLKKLIEAEFQLNPAQRAKMLQMADTVHQRMTARRGP</sequence>
<dbReference type="EMBL" id="JALJRB010000002">
    <property type="protein sequence ID" value="MCJ8499354.1"/>
    <property type="molecule type" value="Genomic_DNA"/>
</dbReference>
<comment type="caution">
    <text evidence="1">The sequence shown here is derived from an EMBL/GenBank/DDBJ whole genome shotgun (WGS) entry which is preliminary data.</text>
</comment>
<reference evidence="1" key="1">
    <citation type="submission" date="2022-04" db="EMBL/GenBank/DDBJ databases">
        <title>Desulfatitalea alkaliphila sp. nov., a novel anaerobic sulfate-reducing bacterium isolated from terrestrial mud volcano, Taman Peninsula, Russia.</title>
        <authorList>
            <person name="Khomyakova M.A."/>
            <person name="Merkel A.Y."/>
            <person name="Slobodkin A.I."/>
        </authorList>
    </citation>
    <scope>NUCLEOTIDE SEQUENCE</scope>
    <source>
        <strain evidence="1">M08but</strain>
    </source>
</reference>
<accession>A0AA41QZT9</accession>
<dbReference type="RefSeq" id="WP_246902606.1">
    <property type="nucleotide sequence ID" value="NZ_JALJRB010000002.1"/>
</dbReference>
<keyword evidence="2" id="KW-1185">Reference proteome</keyword>